<feature type="compositionally biased region" description="Polar residues" evidence="2">
    <location>
        <begin position="350"/>
        <end position="372"/>
    </location>
</feature>
<keyword evidence="3" id="KW-1133">Transmembrane helix</keyword>
<keyword evidence="1" id="KW-0175">Coiled coil</keyword>
<dbReference type="PANTHER" id="PTHR23159:SF60">
    <property type="entry name" value="SPINDLE ASSEMBLY ABNORMAL PROTEIN 4"/>
    <property type="match status" value="1"/>
</dbReference>
<feature type="compositionally biased region" description="Polar residues" evidence="2">
    <location>
        <begin position="204"/>
        <end position="214"/>
    </location>
</feature>
<evidence type="ECO:0000256" key="1">
    <source>
        <dbReference type="SAM" id="Coils"/>
    </source>
</evidence>
<keyword evidence="3" id="KW-0812">Transmembrane</keyword>
<keyword evidence="4" id="KW-0732">Signal</keyword>
<evidence type="ECO:0000256" key="4">
    <source>
        <dbReference type="SAM" id="SignalP"/>
    </source>
</evidence>
<dbReference type="Proteomes" id="UP000001062">
    <property type="component" value="Chromosome"/>
</dbReference>
<dbReference type="EMBL" id="CP002583">
    <property type="protein sequence ID" value="ADZ91302.1"/>
    <property type="molecule type" value="Genomic_DNA"/>
</dbReference>
<dbReference type="Gene3D" id="1.10.287.1490">
    <property type="match status" value="2"/>
</dbReference>
<feature type="transmembrane region" description="Helical" evidence="3">
    <location>
        <begin position="643"/>
        <end position="661"/>
    </location>
</feature>
<feature type="compositionally biased region" description="Polar residues" evidence="2">
    <location>
        <begin position="24"/>
        <end position="72"/>
    </location>
</feature>
<dbReference type="eggNOG" id="COG1566">
    <property type="taxonomic scope" value="Bacteria"/>
</dbReference>
<dbReference type="STRING" id="717774.Marme_2054"/>
<feature type="coiled-coil region" evidence="1">
    <location>
        <begin position="246"/>
        <end position="280"/>
    </location>
</feature>
<protein>
    <recommendedName>
        <fullName evidence="7">Chromosome segregation ATPase-like protein</fullName>
    </recommendedName>
</protein>
<keyword evidence="6" id="KW-1185">Reference proteome</keyword>
<sequence length="668" mass="73211">MKNRYAVLAPVALGVLLSACSTTSKESESQLGQTDVNTVPVLSSDNNIPTGESDSNLNQEGAESSSTSNSEELAQANEKIALLEAKLQNRETNIAMLESKIAQNNETISQLHVQLDEKDRRILAISEASSNSVENLDELERTRAERDELENEYASLKLENEQLRDQLLAFSEENAKLSNELAGARTELALLNNQDTPSAGDPNSKASSDSSQTPPKIDDSPNPEFIALNESFRTLDSAHLALSKNYRDLQLQYADMKSQRDLLSEQNENNRSEIGRLKKENLRLGGALSEARAQHQVLWDKIRVQSDVIASLESDNARLSQASNIVVNAQSANTQLPSASNERGDLAAQSPISTGTNNATTLPEASLTNPPQTDKAEASDQSLLNAKIARLEAEVEAQNRVISDYQSQVFALEATLQKGDGAYEALEEKWRVLAQALENAQQENRLLMAELRAVERMLAKSEEKQDELSQSLEALNTEKQALLESIGQLEELAQTRSEEKAALEAQVNNLIPFEGAVLSLQTQLKSKISDVSWTIPEKAIVNDVFEVLVSANIENPVLGQTYLADLYVDSSIDMLSAREAEAVVEEGAVSFRWRLGGLAEIPKATVNLVITQQMNYQEDIIKRPVFKGENSLQLQNNNLFEKYGLWGIAILAALGGGFLVGKLGRPKA</sequence>
<organism evidence="5 6">
    <name type="scientific">Marinomonas mediterranea (strain ATCC 700492 / JCM 21426 / NBRC 103028 / MMB-1)</name>
    <dbReference type="NCBI Taxonomy" id="717774"/>
    <lineage>
        <taxon>Bacteria</taxon>
        <taxon>Pseudomonadati</taxon>
        <taxon>Pseudomonadota</taxon>
        <taxon>Gammaproteobacteria</taxon>
        <taxon>Oceanospirillales</taxon>
        <taxon>Oceanospirillaceae</taxon>
        <taxon>Marinomonas</taxon>
    </lineage>
</organism>
<feature type="chain" id="PRO_5003280903" description="Chromosome segregation ATPase-like protein" evidence="4">
    <location>
        <begin position="25"/>
        <end position="668"/>
    </location>
</feature>
<dbReference type="HOGENOM" id="CLU_026699_0_0_6"/>
<dbReference type="RefSeq" id="WP_013661207.1">
    <property type="nucleotide sequence ID" value="NC_015276.1"/>
</dbReference>
<dbReference type="OrthoDB" id="6097645at2"/>
<feature type="region of interest" description="Disordered" evidence="2">
    <location>
        <begin position="334"/>
        <end position="378"/>
    </location>
</feature>
<evidence type="ECO:0000256" key="3">
    <source>
        <dbReference type="SAM" id="Phobius"/>
    </source>
</evidence>
<dbReference type="KEGG" id="mme:Marme_2054"/>
<keyword evidence="3" id="KW-0472">Membrane</keyword>
<feature type="region of interest" description="Disordered" evidence="2">
    <location>
        <begin position="193"/>
        <end position="224"/>
    </location>
</feature>
<accession>F2K3G0</accession>
<feature type="coiled-coil region" evidence="1">
    <location>
        <begin position="381"/>
        <end position="509"/>
    </location>
</feature>
<evidence type="ECO:0000256" key="2">
    <source>
        <dbReference type="SAM" id="MobiDB-lite"/>
    </source>
</evidence>
<dbReference type="PANTHER" id="PTHR23159">
    <property type="entry name" value="CENTROSOMAL PROTEIN 2"/>
    <property type="match status" value="1"/>
</dbReference>
<dbReference type="PROSITE" id="PS51257">
    <property type="entry name" value="PROKAR_LIPOPROTEIN"/>
    <property type="match status" value="1"/>
</dbReference>
<feature type="signal peptide" evidence="4">
    <location>
        <begin position="1"/>
        <end position="24"/>
    </location>
</feature>
<dbReference type="PATRIC" id="fig|717774.3.peg.2115"/>
<evidence type="ECO:0000313" key="6">
    <source>
        <dbReference type="Proteomes" id="UP000001062"/>
    </source>
</evidence>
<feature type="region of interest" description="Disordered" evidence="2">
    <location>
        <begin position="24"/>
        <end position="73"/>
    </location>
</feature>
<evidence type="ECO:0000313" key="5">
    <source>
        <dbReference type="EMBL" id="ADZ91302.1"/>
    </source>
</evidence>
<name>F2K3G0_MARM1</name>
<gene>
    <name evidence="5" type="ordered locus">Marme_2054</name>
</gene>
<reference evidence="5 6" key="1">
    <citation type="journal article" date="2012" name="Stand. Genomic Sci.">
        <title>Complete genome sequence of the melanogenic marine bacterium Marinomonas mediterranea type strain (MMB-1(T)).</title>
        <authorList>
            <person name="Lucas-Elio P."/>
            <person name="Goodwin L."/>
            <person name="Woyke T."/>
            <person name="Pitluck S."/>
            <person name="Nolan M."/>
            <person name="Kyrpides N.C."/>
            <person name="Detter J.C."/>
            <person name="Copeland A."/>
            <person name="Teshima H."/>
            <person name="Bruce D."/>
            <person name="Detter C."/>
            <person name="Tapia R."/>
            <person name="Han S."/>
            <person name="Land M.L."/>
            <person name="Ivanova N."/>
            <person name="Mikhailova N."/>
            <person name="Johnston A.W."/>
            <person name="Sanchez-Amat A."/>
        </authorList>
    </citation>
    <scope>NUCLEOTIDE SEQUENCE [LARGE SCALE GENOMIC DNA]</scope>
    <source>
        <strain evidence="6">ATCC 700492 / JCM 21426 / NBRC 103028 / MMB-1</strain>
    </source>
</reference>
<proteinExistence type="predicted"/>
<dbReference type="AlphaFoldDB" id="F2K3G0"/>
<evidence type="ECO:0008006" key="7">
    <source>
        <dbReference type="Google" id="ProtNLM"/>
    </source>
</evidence>